<feature type="domain" description="Sushi" evidence="5">
    <location>
        <begin position="23"/>
        <end position="81"/>
    </location>
</feature>
<dbReference type="SUPFAM" id="SSF57535">
    <property type="entry name" value="Complement control module/SCR domain"/>
    <property type="match status" value="3"/>
</dbReference>
<name>A0A6J3HEI1_SAPAP</name>
<dbReference type="FunFam" id="2.10.70.10:FF:000060">
    <property type="entry name" value="Complement inhibitory factor H"/>
    <property type="match status" value="1"/>
</dbReference>
<dbReference type="RefSeq" id="XP_032128450.1">
    <property type="nucleotide sequence ID" value="XM_032272559.1"/>
</dbReference>
<evidence type="ECO:0000313" key="6">
    <source>
        <dbReference type="Proteomes" id="UP000504640"/>
    </source>
</evidence>
<evidence type="ECO:0000256" key="4">
    <source>
        <dbReference type="PROSITE-ProRule" id="PRU00302"/>
    </source>
</evidence>
<proteinExistence type="predicted"/>
<dbReference type="PANTHER" id="PTHR45785">
    <property type="entry name" value="COMPLEMENT FACTOR H-RELATED"/>
    <property type="match status" value="1"/>
</dbReference>
<reference evidence="7" key="1">
    <citation type="submission" date="2025-08" db="UniProtKB">
        <authorList>
            <consortium name="RefSeq"/>
        </authorList>
    </citation>
    <scope>IDENTIFICATION</scope>
    <source>
        <tissue evidence="7">Blood</tissue>
    </source>
</reference>
<dbReference type="InterPro" id="IPR051503">
    <property type="entry name" value="ComplSys_Reg/VirEntry_Med"/>
</dbReference>
<feature type="domain" description="Sushi" evidence="5">
    <location>
        <begin position="84"/>
        <end position="142"/>
    </location>
</feature>
<dbReference type="GO" id="GO:0005615">
    <property type="term" value="C:extracellular space"/>
    <property type="evidence" value="ECO:0007669"/>
    <property type="project" value="TreeGrafter"/>
</dbReference>
<sequence length="206" mass="23716">MDGPSTVTCINRRWTGRPTCRDSSCVNPPTVQNASMRERQKNRYSSGDRVHYECWRPYEMFGDAEVICVNGNWTEPPQCKDSTGKCGPPPPIVNGDTTSFPLSVYAPDSSVEYQCQNLYELEGNKRITCRNGQWSEPPKCLHPCVISQETTKKYNLVFRWTREQKLYVRSGEPVQFQCKYGYRPSPRSQNFRKTCQDGKLEYPTCV</sequence>
<dbReference type="InterPro" id="IPR000436">
    <property type="entry name" value="Sushi_SCR_CCP_dom"/>
</dbReference>
<dbReference type="SMART" id="SM00032">
    <property type="entry name" value="CCP"/>
    <property type="match status" value="3"/>
</dbReference>
<dbReference type="CDD" id="cd00033">
    <property type="entry name" value="CCP"/>
    <property type="match status" value="2"/>
</dbReference>
<dbReference type="GO" id="GO:0001851">
    <property type="term" value="F:complement component C3b binding"/>
    <property type="evidence" value="ECO:0007669"/>
    <property type="project" value="TreeGrafter"/>
</dbReference>
<evidence type="ECO:0000256" key="3">
    <source>
        <dbReference type="ARBA" id="ARBA00023157"/>
    </source>
</evidence>
<dbReference type="InterPro" id="IPR035976">
    <property type="entry name" value="Sushi/SCR/CCP_sf"/>
</dbReference>
<evidence type="ECO:0000259" key="5">
    <source>
        <dbReference type="PROSITE" id="PS50923"/>
    </source>
</evidence>
<dbReference type="PANTHER" id="PTHR45785:SF12">
    <property type="entry name" value="COMPLEMENT FACTOR H-RELATED PROTEIN 1-RELATED"/>
    <property type="match status" value="1"/>
</dbReference>
<dbReference type="FunFam" id="2.10.70.10:FF:000026">
    <property type="entry name" value="Complement inhibitory factor H"/>
    <property type="match status" value="2"/>
</dbReference>
<dbReference type="PROSITE" id="PS50923">
    <property type="entry name" value="SUSHI"/>
    <property type="match status" value="2"/>
</dbReference>
<dbReference type="Proteomes" id="UP000504640">
    <property type="component" value="Unplaced"/>
</dbReference>
<protein>
    <submittedName>
        <fullName evidence="7">Complement factor H-related protein 1-like</fullName>
    </submittedName>
</protein>
<keyword evidence="1 4" id="KW-0768">Sushi</keyword>
<accession>A0A6J3HEI1</accession>
<keyword evidence="3 4" id="KW-1015">Disulfide bond</keyword>
<comment type="caution">
    <text evidence="4">Lacks conserved residue(s) required for the propagation of feature annotation.</text>
</comment>
<dbReference type="GO" id="GO:0006956">
    <property type="term" value="P:complement activation"/>
    <property type="evidence" value="ECO:0007669"/>
    <property type="project" value="TreeGrafter"/>
</dbReference>
<dbReference type="Pfam" id="PF00084">
    <property type="entry name" value="Sushi"/>
    <property type="match status" value="2"/>
</dbReference>
<evidence type="ECO:0000313" key="7">
    <source>
        <dbReference type="RefSeq" id="XP_032128450.1"/>
    </source>
</evidence>
<keyword evidence="6" id="KW-1185">Reference proteome</keyword>
<organism evidence="6 7">
    <name type="scientific">Sapajus apella</name>
    <name type="common">Brown-capped capuchin</name>
    <name type="synonym">Cebus apella</name>
    <dbReference type="NCBI Taxonomy" id="9515"/>
    <lineage>
        <taxon>Eukaryota</taxon>
        <taxon>Metazoa</taxon>
        <taxon>Chordata</taxon>
        <taxon>Craniata</taxon>
        <taxon>Vertebrata</taxon>
        <taxon>Euteleostomi</taxon>
        <taxon>Mammalia</taxon>
        <taxon>Eutheria</taxon>
        <taxon>Euarchontoglires</taxon>
        <taxon>Primates</taxon>
        <taxon>Haplorrhini</taxon>
        <taxon>Platyrrhini</taxon>
        <taxon>Cebidae</taxon>
        <taxon>Cebinae</taxon>
        <taxon>Sapajus</taxon>
    </lineage>
</organism>
<dbReference type="AlphaFoldDB" id="A0A6J3HEI1"/>
<evidence type="ECO:0000256" key="1">
    <source>
        <dbReference type="ARBA" id="ARBA00022659"/>
    </source>
</evidence>
<feature type="disulfide bond" evidence="4">
    <location>
        <begin position="25"/>
        <end position="68"/>
    </location>
</feature>
<dbReference type="Gene3D" id="2.10.70.10">
    <property type="entry name" value="Complement Module, domain 1"/>
    <property type="match status" value="3"/>
</dbReference>
<gene>
    <name evidence="7" type="primary">LOC116546252</name>
</gene>
<evidence type="ECO:0000256" key="2">
    <source>
        <dbReference type="ARBA" id="ARBA00022729"/>
    </source>
</evidence>
<dbReference type="GeneID" id="116546252"/>
<feature type="disulfide bond" evidence="4">
    <location>
        <begin position="86"/>
        <end position="129"/>
    </location>
</feature>
<keyword evidence="2" id="KW-0732">Signal</keyword>